<name>A0A0Q0CG65_PSESX</name>
<dbReference type="Proteomes" id="UP000050384">
    <property type="component" value="Unassembled WGS sequence"/>
</dbReference>
<evidence type="ECO:0000313" key="1">
    <source>
        <dbReference type="EMBL" id="KPZ10254.1"/>
    </source>
</evidence>
<gene>
    <name evidence="1" type="ORF">ALO94_200650</name>
</gene>
<evidence type="ECO:0000313" key="2">
    <source>
        <dbReference type="Proteomes" id="UP000050384"/>
    </source>
</evidence>
<comment type="caution">
    <text evidence="1">The sequence shown here is derived from an EMBL/GenBank/DDBJ whole genome shotgun (WGS) entry which is preliminary data.</text>
</comment>
<organism evidence="1 2">
    <name type="scientific">Pseudomonas syringae pv. spinaceae</name>
    <dbReference type="NCBI Taxonomy" id="264459"/>
    <lineage>
        <taxon>Bacteria</taxon>
        <taxon>Pseudomonadati</taxon>
        <taxon>Pseudomonadota</taxon>
        <taxon>Gammaproteobacteria</taxon>
        <taxon>Pseudomonadales</taxon>
        <taxon>Pseudomonadaceae</taxon>
        <taxon>Pseudomonas</taxon>
        <taxon>Pseudomonas syringae</taxon>
    </lineage>
</organism>
<dbReference type="PATRIC" id="fig|264459.3.peg.848"/>
<proteinExistence type="predicted"/>
<dbReference type="EMBL" id="LJRI01000187">
    <property type="protein sequence ID" value="KPZ10254.1"/>
    <property type="molecule type" value="Genomic_DNA"/>
</dbReference>
<protein>
    <submittedName>
        <fullName evidence="1">ABC transporter</fullName>
    </submittedName>
</protein>
<sequence length="62" mass="6648">MKDAPLQPGASADDVLSGKRITVSHIDDSGATVEISDIPSSLLFERSPVEQPVQQDEQVVED</sequence>
<dbReference type="AlphaFoldDB" id="A0A0Q0CG65"/>
<reference evidence="1 2" key="1">
    <citation type="submission" date="2015-09" db="EMBL/GenBank/DDBJ databases">
        <title>Genome announcement of multiple Pseudomonas syringae strains.</title>
        <authorList>
            <person name="Thakur S."/>
            <person name="Wang P.W."/>
            <person name="Gong Y."/>
            <person name="Weir B.S."/>
            <person name="Guttman D.S."/>
        </authorList>
    </citation>
    <scope>NUCLEOTIDE SEQUENCE [LARGE SCALE GENOMIC DNA]</scope>
    <source>
        <strain evidence="1 2">ICMP16929</strain>
    </source>
</reference>
<accession>A0A0Q0CG65</accession>